<dbReference type="OrthoDB" id="77564at2759"/>
<dbReference type="STRING" id="1314790.A0A1Y1XU77"/>
<dbReference type="Proteomes" id="UP000193498">
    <property type="component" value="Unassembled WGS sequence"/>
</dbReference>
<evidence type="ECO:0000313" key="6">
    <source>
        <dbReference type="Proteomes" id="UP000193498"/>
    </source>
</evidence>
<dbReference type="InterPro" id="IPR033053">
    <property type="entry name" value="Hir3/CABIN1"/>
</dbReference>
<feature type="compositionally biased region" description="Acidic residues" evidence="4">
    <location>
        <begin position="253"/>
        <end position="262"/>
    </location>
</feature>
<comment type="similarity">
    <text evidence="2">Belongs to the HIR3 family.</text>
</comment>
<proteinExistence type="inferred from homology"/>
<comment type="subcellular location">
    <subcellularLocation>
        <location evidence="1">Nucleus</location>
    </subcellularLocation>
</comment>
<comment type="caution">
    <text evidence="5">The sequence shown here is derived from an EMBL/GenBank/DDBJ whole genome shotgun (WGS) entry which is preliminary data.</text>
</comment>
<keyword evidence="3" id="KW-0539">Nucleus</keyword>
<dbReference type="PANTHER" id="PTHR15502:SF7">
    <property type="entry name" value="CALCINEURIN-BINDING PROTEIN CABIN-1"/>
    <property type="match status" value="1"/>
</dbReference>
<evidence type="ECO:0000256" key="2">
    <source>
        <dbReference type="ARBA" id="ARBA00007335"/>
    </source>
</evidence>
<dbReference type="GO" id="GO:0005634">
    <property type="term" value="C:nucleus"/>
    <property type="evidence" value="ECO:0007669"/>
    <property type="project" value="UniProtKB-SubCell"/>
</dbReference>
<keyword evidence="6" id="KW-1185">Reference proteome</keyword>
<feature type="region of interest" description="Disordered" evidence="4">
    <location>
        <begin position="278"/>
        <end position="330"/>
    </location>
</feature>
<feature type="compositionally biased region" description="Low complexity" evidence="4">
    <location>
        <begin position="1544"/>
        <end position="1554"/>
    </location>
</feature>
<gene>
    <name evidence="5" type="ORF">K493DRAFT_340910</name>
</gene>
<accession>A0A1Y1XU77</accession>
<feature type="compositionally biased region" description="Low complexity" evidence="4">
    <location>
        <begin position="280"/>
        <end position="291"/>
    </location>
</feature>
<feature type="compositionally biased region" description="Pro residues" evidence="4">
    <location>
        <begin position="1585"/>
        <end position="1597"/>
    </location>
</feature>
<dbReference type="FunCoup" id="A0A1Y1XU77">
    <property type="interactions" value="13"/>
</dbReference>
<evidence type="ECO:0000256" key="4">
    <source>
        <dbReference type="SAM" id="MobiDB-lite"/>
    </source>
</evidence>
<protein>
    <submittedName>
        <fullName evidence="5">Uncharacterized protein</fullName>
    </submittedName>
</protein>
<evidence type="ECO:0000256" key="1">
    <source>
        <dbReference type="ARBA" id="ARBA00004123"/>
    </source>
</evidence>
<dbReference type="SUPFAM" id="SSF48452">
    <property type="entry name" value="TPR-like"/>
    <property type="match status" value="2"/>
</dbReference>
<organism evidence="5 6">
    <name type="scientific">Basidiobolus meristosporus CBS 931.73</name>
    <dbReference type="NCBI Taxonomy" id="1314790"/>
    <lineage>
        <taxon>Eukaryota</taxon>
        <taxon>Fungi</taxon>
        <taxon>Fungi incertae sedis</taxon>
        <taxon>Zoopagomycota</taxon>
        <taxon>Entomophthoromycotina</taxon>
        <taxon>Basidiobolomycetes</taxon>
        <taxon>Basidiobolales</taxon>
        <taxon>Basidiobolaceae</taxon>
        <taxon>Basidiobolus</taxon>
    </lineage>
</organism>
<name>A0A1Y1XU77_9FUNG</name>
<feature type="region of interest" description="Disordered" evidence="4">
    <location>
        <begin position="252"/>
        <end position="271"/>
    </location>
</feature>
<dbReference type="GO" id="GO:0000417">
    <property type="term" value="C:HIR complex"/>
    <property type="evidence" value="ECO:0007669"/>
    <property type="project" value="TreeGrafter"/>
</dbReference>
<dbReference type="EMBL" id="MCFE01000481">
    <property type="protein sequence ID" value="ORX89046.1"/>
    <property type="molecule type" value="Genomic_DNA"/>
</dbReference>
<dbReference type="GO" id="GO:0006325">
    <property type="term" value="P:chromatin organization"/>
    <property type="evidence" value="ECO:0007669"/>
    <property type="project" value="InterPro"/>
</dbReference>
<dbReference type="InParanoid" id="A0A1Y1XU77"/>
<dbReference type="GO" id="GO:0031491">
    <property type="term" value="F:nucleosome binding"/>
    <property type="evidence" value="ECO:0007669"/>
    <property type="project" value="TreeGrafter"/>
</dbReference>
<dbReference type="InterPro" id="IPR011990">
    <property type="entry name" value="TPR-like_helical_dom_sf"/>
</dbReference>
<dbReference type="Gene3D" id="1.25.40.10">
    <property type="entry name" value="Tetratricopeptide repeat domain"/>
    <property type="match status" value="1"/>
</dbReference>
<evidence type="ECO:0000256" key="3">
    <source>
        <dbReference type="ARBA" id="ARBA00023242"/>
    </source>
</evidence>
<sequence>MKPLTKFLPLNDSSDESEEVEKDTFETQIEQCLELYQKALRFQQKKRTQEAKLLYHQLTEYEVINKPNSTSINTEKHSDSKTHTRTHTYTQSILQFAVYKNYASLLRSLQRQPDETDRSQEILQYYFKALEIDPSDSEIWLHVGQLALDNQNSRLARHAFEKGVLYDIGDFITCLRYLERILKVYPDHEHLYNEPSSEPAKFTLKQMSWEALGKVLLDIYAHVQQGNDPMSLCASTDTECKIINRRITIVFSDESDEEETQPPDDPSHVKQEEIEVEIVPKASADEPSAAEPAEKGKDAHAKRKREKEDWDDFAERKSSRLRQKSVTAQPEIKRKQQEGIILEQLEKLLSLIDWRFSEYTKDARKVASYLGLPDEKVTRFMSEFPKEILKIKGDLTPTHEPTKTKPIVIDVDEETVEVQADAFFSDEALLASFIEEENEANSGIIDYCCHFVCKLILGADRDHLDKFVWKHRWSSGTGEVLFSMIRQLDTHVSEIGRFNYFETDATNVRERCPAIELYLTVSELFMDRVERSADEGRYRSSLDEWIDRLEFELSLVVGQMNLSKSSLSSDLSSWRSRTMLRYLWLKGNVANQRNEVKEAIKYYHQSLAWAKSARTVLLPNCLKNNSINYANIYAKVQHLEWQQYVMESDQMFAERDYPGVIERLGPVILDEYQTEGSGKTRASASRRKSVKELKFKSKDALKNRLQSLHMLMKAYEATENLEKAWQCGALIFQEGLITLVCRGDEDDDKHSLEIFGNAIRTLNALLTQDKYSDCLLDMKPAEMEKFFPMVLFSIRIALWIMGRYEDPNEEPPTDGDDDALKSVIVHCWVLFYYVADCIRRKKSVAKKQTKRTGRASQRRKTKKADSEGIEDEDMADFLSFVHEELGACRLCGSGEGVFLELCLRVFSSMPGSSYHEEESQCYYCLYKIRSGVETEYLLNDHNCLPTELDRKGAGRVYKLISTYVADKTHRGAQVKPDMKTTLDRVCEFFSNSPIIQNDAYIALNNDLLNHHFAANINFVQAIDFSPYSSMPALVQPTIARDEQYGLLESLFFQQGKVQHLQVRSKSKVLQAKPIEDWQLPIQCFLRDISINPTKIEAWFMLALSYTELANDQLMLNATELKLLRPQIVENQKRGFLSFSNAVKMHQKTVANSGPRYSDIGKVWSAFGFHAYSMTVAPMNCEAFKSAPVQIVVDVEDEMEPTNLTSEPALNQLFKFMTCCFLQAMRFDPADWRYPYMIGKCCEKLRRKPEEIVRYYSIAQRLLPKRSGKDGQEKIFEPRYKAIAYIAKAFKNNQIEPAQTEHLLGMVPCENEKTAEEPATEAGGPSDAENEGLVSGAIRKLNSELGKIRAMDKRKWQHRPIYRQAWIFYHFYRDLNRAKAEMLALFNIKSSSKPLANFFKTEFERPGKHFAYIHGYLVFFMRILNETQDVENLRLLYQKLKKSENAVLEHEGLLKLSLKSYLEGLQSRLQLTSGYSLEKMPKGEFERRARTMEAWVQEKSAKPEAFCVLQHLCELKRCRDPIPEGFNLNLMITQTYFTLLHECPDPTTSPSSPTEPSDESLVPEKEVIQRAHQLMRSSGSKEHTDSPPPDPSGKPAPEPAILNGGEASMSEPN</sequence>
<feature type="region of interest" description="Disordered" evidence="4">
    <location>
        <begin position="848"/>
        <end position="868"/>
    </location>
</feature>
<reference evidence="5 6" key="1">
    <citation type="submission" date="2016-07" db="EMBL/GenBank/DDBJ databases">
        <title>Pervasive Adenine N6-methylation of Active Genes in Fungi.</title>
        <authorList>
            <consortium name="DOE Joint Genome Institute"/>
            <person name="Mondo S.J."/>
            <person name="Dannebaum R.O."/>
            <person name="Kuo R.C."/>
            <person name="Labutti K."/>
            <person name="Haridas S."/>
            <person name="Kuo A."/>
            <person name="Salamov A."/>
            <person name="Ahrendt S.R."/>
            <person name="Lipzen A."/>
            <person name="Sullivan W."/>
            <person name="Andreopoulos W.B."/>
            <person name="Clum A."/>
            <person name="Lindquist E."/>
            <person name="Daum C."/>
            <person name="Ramamoorthy G.K."/>
            <person name="Gryganskyi A."/>
            <person name="Culley D."/>
            <person name="Magnuson J.K."/>
            <person name="James T.Y."/>
            <person name="O'Malley M.A."/>
            <person name="Stajich J.E."/>
            <person name="Spatafora J.W."/>
            <person name="Visel A."/>
            <person name="Grigoriev I.V."/>
        </authorList>
    </citation>
    <scope>NUCLEOTIDE SEQUENCE [LARGE SCALE GENOMIC DNA]</scope>
    <source>
        <strain evidence="5 6">CBS 931.73</strain>
    </source>
</reference>
<feature type="compositionally biased region" description="Basic residues" evidence="4">
    <location>
        <begin position="848"/>
        <end position="862"/>
    </location>
</feature>
<feature type="region of interest" description="Disordered" evidence="4">
    <location>
        <begin position="1"/>
        <end position="22"/>
    </location>
</feature>
<feature type="region of interest" description="Disordered" evidence="4">
    <location>
        <begin position="1541"/>
        <end position="1612"/>
    </location>
</feature>
<dbReference type="PANTHER" id="PTHR15502">
    <property type="entry name" value="CALCINEURIN-BINDING PROTEIN CABIN 1-RELATED"/>
    <property type="match status" value="1"/>
</dbReference>
<evidence type="ECO:0000313" key="5">
    <source>
        <dbReference type="EMBL" id="ORX89046.1"/>
    </source>
</evidence>